<sequence>MTANADKNICPEISDISPLGSGIPTSGGVIEELRSVKVTIGSRLCTNPQIINNGYGFNCSAPAGVSRLQNLIISDGTGKCSAFFPFRYAGPTIEKISRVRVEGGRVSVSGKNFGDSSKGICPIKSLSGLIITDIVVFANGKPCLDVVIEKPHTSISCIFTNGTGTADFYLMVGGQTKYYDFTYDNRIFFNISGHIRNALNNSPLGDSRVTFTLNGQNETTNSTSDGAYSIYLPTGVYNVIVERDGFISVVQSLNITGNVSSGLSDVVMSPVLSSDTYRIVLVWNADPKDLDAHLTLDGCEVNYQNKFCRQANSNATLDIDDQEGHGPETVSVYGA</sequence>
<dbReference type="Proteomes" id="UP000241769">
    <property type="component" value="Unassembled WGS sequence"/>
</dbReference>
<reference evidence="1 2" key="1">
    <citation type="journal article" date="2018" name="Genome Biol. Evol.">
        <title>Multiple Roots of Fruiting Body Formation in Amoebozoa.</title>
        <authorList>
            <person name="Hillmann F."/>
            <person name="Forbes G."/>
            <person name="Novohradska S."/>
            <person name="Ferling I."/>
            <person name="Riege K."/>
            <person name="Groth M."/>
            <person name="Westermann M."/>
            <person name="Marz M."/>
            <person name="Spaller T."/>
            <person name="Winckler T."/>
            <person name="Schaap P."/>
            <person name="Glockner G."/>
        </authorList>
    </citation>
    <scope>NUCLEOTIDE SEQUENCE [LARGE SCALE GENOMIC DNA]</scope>
    <source>
        <strain evidence="1 2">Jena</strain>
    </source>
</reference>
<dbReference type="AlphaFoldDB" id="A0A2P6NZG4"/>
<keyword evidence="2" id="KW-1185">Reference proteome</keyword>
<comment type="caution">
    <text evidence="1">The sequence shown here is derived from an EMBL/GenBank/DDBJ whole genome shotgun (WGS) entry which is preliminary data.</text>
</comment>
<proteinExistence type="predicted"/>
<dbReference type="EMBL" id="MDYQ01000003">
    <property type="protein sequence ID" value="PRP89363.1"/>
    <property type="molecule type" value="Genomic_DNA"/>
</dbReference>
<gene>
    <name evidence="1" type="ORF">PROFUN_01226</name>
</gene>
<protein>
    <submittedName>
        <fullName evidence="1">Uncharacterized protein</fullName>
    </submittedName>
</protein>
<dbReference type="Gene3D" id="2.60.40.1120">
    <property type="entry name" value="Carboxypeptidase-like, regulatory domain"/>
    <property type="match status" value="1"/>
</dbReference>
<dbReference type="SUPFAM" id="SSF49464">
    <property type="entry name" value="Carboxypeptidase regulatory domain-like"/>
    <property type="match status" value="1"/>
</dbReference>
<accession>A0A2P6NZG4</accession>
<dbReference type="Pfam" id="PF13620">
    <property type="entry name" value="CarboxypepD_reg"/>
    <property type="match status" value="1"/>
</dbReference>
<name>A0A2P6NZG4_9EUKA</name>
<evidence type="ECO:0000313" key="2">
    <source>
        <dbReference type="Proteomes" id="UP000241769"/>
    </source>
</evidence>
<evidence type="ECO:0000313" key="1">
    <source>
        <dbReference type="EMBL" id="PRP89363.1"/>
    </source>
</evidence>
<organism evidence="1 2">
    <name type="scientific">Planoprotostelium fungivorum</name>
    <dbReference type="NCBI Taxonomy" id="1890364"/>
    <lineage>
        <taxon>Eukaryota</taxon>
        <taxon>Amoebozoa</taxon>
        <taxon>Evosea</taxon>
        <taxon>Variosea</taxon>
        <taxon>Cavosteliida</taxon>
        <taxon>Cavosteliaceae</taxon>
        <taxon>Planoprotostelium</taxon>
    </lineage>
</organism>
<dbReference type="InParanoid" id="A0A2P6NZG4"/>
<dbReference type="InterPro" id="IPR008969">
    <property type="entry name" value="CarboxyPept-like_regulatory"/>
</dbReference>